<organism evidence="3">
    <name type="scientific">Alloyangia sp. H15</name>
    <dbReference type="NCBI Taxonomy" id="3029062"/>
    <lineage>
        <taxon>Bacteria</taxon>
        <taxon>Pseudomonadati</taxon>
        <taxon>Pseudomonadota</taxon>
        <taxon>Alphaproteobacteria</taxon>
        <taxon>Rhodobacterales</taxon>
        <taxon>Roseobacteraceae</taxon>
        <taxon>Alloyangia</taxon>
    </lineage>
</organism>
<sequence length="451" mass="48874">MKSVIIDRRTLLAIGAVGAAMAKFCTPGVAQVSVPEATTLFTNVDIFDGRSETRAESMSLLVEGNRVAKIATSISAPPDATVIDGKGHTLMPGIIGAHEHVMLQLSYAEFYSVDDRYFAIVATQTAKTYLMNGWTSIRDAGGNTFSLKKAIDNGVIPGPRIFPSGTMISQTGGHCDHSLDNEPSRLIGGEPDPAVRFGDCAVVDGVPEVLEAARDNLRRGATQIKIAVGGGFGSFADPLEVVQFTPEEIRAAVQAAEDYKTYVMAHIYNNDGIKRAIENGVKCIEHGNLVDEPTLRLMKEKGIWLSPQVITFATEPIGLNAEQKRKHAEAFAGIDNMFTLTKKIGFDKIAFGSDIITDPNLIARMNEEFTFRSKWFSPVEILRQATSLSGEMLGLSKRFNPGKLGVIEEGALADILLVNGNPLTDLSLLTKPEENLALIMKDGRIYKNMIS</sequence>
<dbReference type="CDD" id="cd01299">
    <property type="entry name" value="Met_dep_hydrolase_A"/>
    <property type="match status" value="1"/>
</dbReference>
<dbReference type="RefSeq" id="WP_353471663.1">
    <property type="nucleotide sequence ID" value="NZ_CP123384.1"/>
</dbReference>
<dbReference type="PANTHER" id="PTHR43135:SF3">
    <property type="entry name" value="ALPHA-D-RIBOSE 1-METHYLPHOSPHONATE 5-TRIPHOSPHATE DIPHOSPHATASE"/>
    <property type="match status" value="1"/>
</dbReference>
<proteinExistence type="predicted"/>
<dbReference type="InterPro" id="IPR006680">
    <property type="entry name" value="Amidohydro-rel"/>
</dbReference>
<name>A0AAU8AD44_9RHOB</name>
<keyword evidence="1" id="KW-0732">Signal</keyword>
<feature type="signal peptide" evidence="1">
    <location>
        <begin position="1"/>
        <end position="22"/>
    </location>
</feature>
<reference evidence="3" key="1">
    <citation type="submission" date="2023-02" db="EMBL/GenBank/DDBJ databases">
        <title>Description and genomic characterization of Salipiger bruguierae sp. nov., isolated from the sediment of mangrove plant Bruguiera sexangula.</title>
        <authorList>
            <person name="Long M."/>
        </authorList>
    </citation>
    <scope>NUCLEOTIDE SEQUENCE</scope>
    <source>
        <strain evidence="3">H15</strain>
    </source>
</reference>
<dbReference type="InterPro" id="IPR011059">
    <property type="entry name" value="Metal-dep_hydrolase_composite"/>
</dbReference>
<evidence type="ECO:0000313" key="3">
    <source>
        <dbReference type="EMBL" id="XCC92835.1"/>
    </source>
</evidence>
<dbReference type="PANTHER" id="PTHR43135">
    <property type="entry name" value="ALPHA-D-RIBOSE 1-METHYLPHOSPHONATE 5-TRIPHOSPHATE DIPHOSPHATASE"/>
    <property type="match status" value="1"/>
</dbReference>
<dbReference type="InterPro" id="IPR051781">
    <property type="entry name" value="Metallo-dep_Hydrolase"/>
</dbReference>
<dbReference type="GO" id="GO:0016810">
    <property type="term" value="F:hydrolase activity, acting on carbon-nitrogen (but not peptide) bonds"/>
    <property type="evidence" value="ECO:0007669"/>
    <property type="project" value="InterPro"/>
</dbReference>
<feature type="chain" id="PRO_5043717229" evidence="1">
    <location>
        <begin position="23"/>
        <end position="451"/>
    </location>
</feature>
<accession>A0AAU8AD44</accession>
<dbReference type="Gene3D" id="2.30.40.10">
    <property type="entry name" value="Urease, subunit C, domain 1"/>
    <property type="match status" value="1"/>
</dbReference>
<dbReference type="SUPFAM" id="SSF51556">
    <property type="entry name" value="Metallo-dependent hydrolases"/>
    <property type="match status" value="1"/>
</dbReference>
<dbReference type="AlphaFoldDB" id="A0AAU8AD44"/>
<dbReference type="SUPFAM" id="SSF51338">
    <property type="entry name" value="Composite domain of metallo-dependent hydrolases"/>
    <property type="match status" value="2"/>
</dbReference>
<evidence type="ECO:0000259" key="2">
    <source>
        <dbReference type="Pfam" id="PF01979"/>
    </source>
</evidence>
<dbReference type="Gene3D" id="3.20.20.140">
    <property type="entry name" value="Metal-dependent hydrolases"/>
    <property type="match status" value="1"/>
</dbReference>
<protein>
    <submittedName>
        <fullName evidence="3">Amidohydrolase family protein</fullName>
    </submittedName>
</protein>
<feature type="domain" description="Amidohydrolase-related" evidence="2">
    <location>
        <begin position="89"/>
        <end position="444"/>
    </location>
</feature>
<evidence type="ECO:0000256" key="1">
    <source>
        <dbReference type="SAM" id="SignalP"/>
    </source>
</evidence>
<gene>
    <name evidence="3" type="ORF">PVT71_10135</name>
</gene>
<dbReference type="InterPro" id="IPR057744">
    <property type="entry name" value="OTAase-like"/>
</dbReference>
<dbReference type="Pfam" id="PF01979">
    <property type="entry name" value="Amidohydro_1"/>
    <property type="match status" value="1"/>
</dbReference>
<dbReference type="EMBL" id="CP123384">
    <property type="protein sequence ID" value="XCC92835.1"/>
    <property type="molecule type" value="Genomic_DNA"/>
</dbReference>
<dbReference type="InterPro" id="IPR032466">
    <property type="entry name" value="Metal_Hydrolase"/>
</dbReference>